<reference evidence="1 2" key="1">
    <citation type="submission" date="2023-05" db="EMBL/GenBank/DDBJ databases">
        <authorList>
            <person name="Zhang X."/>
        </authorList>
    </citation>
    <scope>NUCLEOTIDE SEQUENCE [LARGE SCALE GENOMIC DNA]</scope>
    <source>
        <strain evidence="1 2">DM2B3-1</strain>
    </source>
</reference>
<dbReference type="Proteomes" id="UP001228581">
    <property type="component" value="Unassembled WGS sequence"/>
</dbReference>
<organism evidence="1 2">
    <name type="scientific">Xanthocytophaga flava</name>
    <dbReference type="NCBI Taxonomy" id="3048013"/>
    <lineage>
        <taxon>Bacteria</taxon>
        <taxon>Pseudomonadati</taxon>
        <taxon>Bacteroidota</taxon>
        <taxon>Cytophagia</taxon>
        <taxon>Cytophagales</taxon>
        <taxon>Rhodocytophagaceae</taxon>
        <taxon>Xanthocytophaga</taxon>
    </lineage>
</organism>
<dbReference type="RefSeq" id="WP_313993558.1">
    <property type="nucleotide sequence ID" value="NZ_JASJOR010000001.1"/>
</dbReference>
<evidence type="ECO:0000313" key="2">
    <source>
        <dbReference type="Proteomes" id="UP001228581"/>
    </source>
</evidence>
<gene>
    <name evidence="1" type="ORF">QNI19_06385</name>
</gene>
<sequence length="55" mass="6266">MQTHTTIMRNGKKELPDSETSINALDLALKEKFLPQTCYAGRIKQSVSEERIICK</sequence>
<protein>
    <submittedName>
        <fullName evidence="1">Uncharacterized protein</fullName>
    </submittedName>
</protein>
<proteinExistence type="predicted"/>
<accession>A0ABT7CFN7</accession>
<evidence type="ECO:0000313" key="1">
    <source>
        <dbReference type="EMBL" id="MDJ1492551.1"/>
    </source>
</evidence>
<keyword evidence="2" id="KW-1185">Reference proteome</keyword>
<name>A0ABT7CFN7_9BACT</name>
<dbReference type="EMBL" id="JASJOT010000003">
    <property type="protein sequence ID" value="MDJ1492551.1"/>
    <property type="molecule type" value="Genomic_DNA"/>
</dbReference>
<comment type="caution">
    <text evidence="1">The sequence shown here is derived from an EMBL/GenBank/DDBJ whole genome shotgun (WGS) entry which is preliminary data.</text>
</comment>